<gene>
    <name evidence="2" type="primary">Cni-lpd-9</name>
    <name evidence="2" type="synonym">Cnig_chr_V.g19419</name>
    <name evidence="2" type="ORF">B9Z55_019419</name>
</gene>
<dbReference type="OrthoDB" id="5796941at2759"/>
<keyword evidence="3" id="KW-1185">Reference proteome</keyword>
<comment type="caution">
    <text evidence="2">The sequence shown here is derived from an EMBL/GenBank/DDBJ whole genome shotgun (WGS) entry which is preliminary data.</text>
</comment>
<keyword evidence="1" id="KW-1133">Transmembrane helix</keyword>
<keyword evidence="1" id="KW-0472">Membrane</keyword>
<organism evidence="2 3">
    <name type="scientific">Caenorhabditis nigoni</name>
    <dbReference type="NCBI Taxonomy" id="1611254"/>
    <lineage>
        <taxon>Eukaryota</taxon>
        <taxon>Metazoa</taxon>
        <taxon>Ecdysozoa</taxon>
        <taxon>Nematoda</taxon>
        <taxon>Chromadorea</taxon>
        <taxon>Rhabditida</taxon>
        <taxon>Rhabditina</taxon>
        <taxon>Rhabditomorpha</taxon>
        <taxon>Rhabditoidea</taxon>
        <taxon>Rhabditidae</taxon>
        <taxon>Peloderinae</taxon>
        <taxon>Caenorhabditis</taxon>
    </lineage>
</organism>
<dbReference type="STRING" id="1611254.A0A2G5TIA5"/>
<reference evidence="3" key="1">
    <citation type="submission" date="2017-10" db="EMBL/GenBank/DDBJ databases">
        <title>Rapid genome shrinkage in a self-fertile nematode reveals novel sperm competition proteins.</title>
        <authorList>
            <person name="Yin D."/>
            <person name="Schwarz E.M."/>
            <person name="Thomas C.G."/>
            <person name="Felde R.L."/>
            <person name="Korf I.F."/>
            <person name="Cutter A.D."/>
            <person name="Schartner C.M."/>
            <person name="Ralston E.J."/>
            <person name="Meyer B.J."/>
            <person name="Haag E.S."/>
        </authorList>
    </citation>
    <scope>NUCLEOTIDE SEQUENCE [LARGE SCALE GENOMIC DNA]</scope>
    <source>
        <strain evidence="3">JU1422</strain>
    </source>
</reference>
<accession>A0A2G5TIA5</accession>
<dbReference type="EMBL" id="PDUG01000005">
    <property type="protein sequence ID" value="PIC27039.1"/>
    <property type="molecule type" value="Genomic_DNA"/>
</dbReference>
<evidence type="ECO:0000313" key="2">
    <source>
        <dbReference type="EMBL" id="PIC27039.1"/>
    </source>
</evidence>
<evidence type="ECO:0000256" key="1">
    <source>
        <dbReference type="SAM" id="Phobius"/>
    </source>
</evidence>
<evidence type="ECO:0000313" key="3">
    <source>
        <dbReference type="Proteomes" id="UP000230233"/>
    </source>
</evidence>
<name>A0A2G5TIA5_9PELO</name>
<proteinExistence type="predicted"/>
<dbReference type="AlphaFoldDB" id="A0A2G5TIA5"/>
<keyword evidence="1" id="KW-0812">Transmembrane</keyword>
<sequence length="136" mass="15529">MGNSAMSGLSQAGRQVARIAVRQASSHSHDSQAVWKEINRLGSEGKWDNVNNMPKMFLFGNAKQEATSAYRAINKDPDFFRQSPYGQYLKIVWRLTLLFGIIKAGTVVYDFAIPEEQRLKYKYRNHGHHGHDEAHH</sequence>
<protein>
    <submittedName>
        <fullName evidence="2">Uncharacterized protein</fullName>
    </submittedName>
</protein>
<feature type="transmembrane region" description="Helical" evidence="1">
    <location>
        <begin position="91"/>
        <end position="112"/>
    </location>
</feature>
<dbReference type="Proteomes" id="UP000230233">
    <property type="component" value="Chromosome V"/>
</dbReference>